<sequence length="59" mass="7107">QLSSCFRFIVGLDKRFYEYFWVDRKMSKVGVRKVNKIISVFLKKLACKKAWNKVSYSCY</sequence>
<comment type="caution">
    <text evidence="1">The sequence shown here is derived from an EMBL/GenBank/DDBJ whole genome shotgun (WGS) entry which is preliminary data.</text>
</comment>
<dbReference type="EMBL" id="PFAM01000012">
    <property type="protein sequence ID" value="PIT96158.1"/>
    <property type="molecule type" value="Genomic_DNA"/>
</dbReference>
<proteinExistence type="predicted"/>
<name>A0A2M6WTN8_9BACT</name>
<dbReference type="Proteomes" id="UP000228533">
    <property type="component" value="Unassembled WGS sequence"/>
</dbReference>
<gene>
    <name evidence="1" type="ORF">COT94_01680</name>
</gene>
<evidence type="ECO:0000313" key="2">
    <source>
        <dbReference type="Proteomes" id="UP000228533"/>
    </source>
</evidence>
<dbReference type="AlphaFoldDB" id="A0A2M6WTN8"/>
<organism evidence="1 2">
    <name type="scientific">Candidatus Falkowbacteria bacterium CG10_big_fil_rev_8_21_14_0_10_37_14</name>
    <dbReference type="NCBI Taxonomy" id="1974561"/>
    <lineage>
        <taxon>Bacteria</taxon>
        <taxon>Candidatus Falkowiibacteriota</taxon>
    </lineage>
</organism>
<reference evidence="2" key="1">
    <citation type="submission" date="2017-09" db="EMBL/GenBank/DDBJ databases">
        <title>Depth-based differentiation of microbial function through sediment-hosted aquifers and enrichment of novel symbionts in the deep terrestrial subsurface.</title>
        <authorList>
            <person name="Probst A.J."/>
            <person name="Ladd B."/>
            <person name="Jarett J.K."/>
            <person name="Geller-Mcgrath D.E."/>
            <person name="Sieber C.M.K."/>
            <person name="Emerson J.B."/>
            <person name="Anantharaman K."/>
            <person name="Thomas B.C."/>
            <person name="Malmstrom R."/>
            <person name="Stieglmeier M."/>
            <person name="Klingl A."/>
            <person name="Woyke T."/>
            <person name="Ryan C.M."/>
            <person name="Banfield J.F."/>
        </authorList>
    </citation>
    <scope>NUCLEOTIDE SEQUENCE [LARGE SCALE GENOMIC DNA]</scope>
</reference>
<protein>
    <submittedName>
        <fullName evidence="1">Uncharacterized protein</fullName>
    </submittedName>
</protein>
<accession>A0A2M6WTN8</accession>
<feature type="non-terminal residue" evidence="1">
    <location>
        <position position="1"/>
    </location>
</feature>
<evidence type="ECO:0000313" key="1">
    <source>
        <dbReference type="EMBL" id="PIT96158.1"/>
    </source>
</evidence>